<dbReference type="GO" id="GO:0005886">
    <property type="term" value="C:plasma membrane"/>
    <property type="evidence" value="ECO:0007669"/>
    <property type="project" value="UniProtKB-SubCell"/>
</dbReference>
<dbReference type="Pfam" id="PF07219">
    <property type="entry name" value="HemY_N"/>
    <property type="match status" value="1"/>
</dbReference>
<evidence type="ECO:0000256" key="8">
    <source>
        <dbReference type="ARBA" id="ARBA00023136"/>
    </source>
</evidence>
<feature type="transmembrane region" description="Helical" evidence="10">
    <location>
        <begin position="47"/>
        <end position="71"/>
    </location>
</feature>
<dbReference type="KEGG" id="eaz:JHT90_12640"/>
<evidence type="ECO:0000259" key="11">
    <source>
        <dbReference type="Pfam" id="PF07219"/>
    </source>
</evidence>
<evidence type="ECO:0000256" key="9">
    <source>
        <dbReference type="ARBA" id="ARBA00023244"/>
    </source>
</evidence>
<protein>
    <submittedName>
        <fullName evidence="12">Tetratricopeptide repeat protein</fullName>
    </submittedName>
</protein>
<organism evidence="12 13">
    <name type="scientific">Entomomonas asaccharolytica</name>
    <dbReference type="NCBI Taxonomy" id="2785331"/>
    <lineage>
        <taxon>Bacteria</taxon>
        <taxon>Pseudomonadati</taxon>
        <taxon>Pseudomonadota</taxon>
        <taxon>Gammaproteobacteria</taxon>
        <taxon>Pseudomonadales</taxon>
        <taxon>Pseudomonadaceae</taxon>
        <taxon>Entomomonas</taxon>
    </lineage>
</organism>
<evidence type="ECO:0000256" key="10">
    <source>
        <dbReference type="SAM" id="Phobius"/>
    </source>
</evidence>
<dbReference type="InterPro" id="IPR010817">
    <property type="entry name" value="HemY_N"/>
</dbReference>
<proteinExistence type="predicted"/>
<gene>
    <name evidence="12" type="ORF">JHT90_12640</name>
</gene>
<dbReference type="Proteomes" id="UP000595278">
    <property type="component" value="Chromosome"/>
</dbReference>
<keyword evidence="9" id="KW-0627">Porphyrin biosynthesis</keyword>
<comment type="pathway">
    <text evidence="3">Porphyrin-containing compound metabolism; protoheme biosynthesis.</text>
</comment>
<comment type="subcellular location">
    <subcellularLocation>
        <location evidence="2">Cell inner membrane</location>
        <topology evidence="2">Multi-pass membrane protein</topology>
    </subcellularLocation>
</comment>
<dbReference type="GO" id="GO:0006779">
    <property type="term" value="P:porphyrin-containing compound biosynthetic process"/>
    <property type="evidence" value="ECO:0007669"/>
    <property type="project" value="UniProtKB-KW"/>
</dbReference>
<dbReference type="GO" id="GO:0042168">
    <property type="term" value="P:heme metabolic process"/>
    <property type="evidence" value="ECO:0007669"/>
    <property type="project" value="InterPro"/>
</dbReference>
<evidence type="ECO:0000256" key="7">
    <source>
        <dbReference type="ARBA" id="ARBA00022989"/>
    </source>
</evidence>
<evidence type="ECO:0000256" key="4">
    <source>
        <dbReference type="ARBA" id="ARBA00022475"/>
    </source>
</evidence>
<dbReference type="InterPro" id="IPR005254">
    <property type="entry name" value="Heme_biosyn_assoc_TPR_pro"/>
</dbReference>
<evidence type="ECO:0000256" key="3">
    <source>
        <dbReference type="ARBA" id="ARBA00004744"/>
    </source>
</evidence>
<dbReference type="NCBIfam" id="TIGR00540">
    <property type="entry name" value="TPR_hemY_coli"/>
    <property type="match status" value="1"/>
</dbReference>
<dbReference type="RefSeq" id="WP_201091564.1">
    <property type="nucleotide sequence ID" value="NZ_CP067393.1"/>
</dbReference>
<name>A0A974RWH8_9GAMM</name>
<keyword evidence="5" id="KW-0997">Cell inner membrane</keyword>
<evidence type="ECO:0000256" key="6">
    <source>
        <dbReference type="ARBA" id="ARBA00022692"/>
    </source>
</evidence>
<dbReference type="InterPro" id="IPR011990">
    <property type="entry name" value="TPR-like_helical_dom_sf"/>
</dbReference>
<feature type="domain" description="HemY N-terminal" evidence="11">
    <location>
        <begin position="27"/>
        <end position="129"/>
    </location>
</feature>
<evidence type="ECO:0000256" key="5">
    <source>
        <dbReference type="ARBA" id="ARBA00022519"/>
    </source>
</evidence>
<dbReference type="SUPFAM" id="SSF48452">
    <property type="entry name" value="TPR-like"/>
    <property type="match status" value="1"/>
</dbReference>
<dbReference type="EMBL" id="CP067393">
    <property type="protein sequence ID" value="QQP85218.1"/>
    <property type="molecule type" value="Genomic_DNA"/>
</dbReference>
<accession>A0A974RWH8</accession>
<comment type="function">
    <text evidence="1">Involved in a late step of protoheme IX synthesis.</text>
</comment>
<evidence type="ECO:0000256" key="1">
    <source>
        <dbReference type="ARBA" id="ARBA00002962"/>
    </source>
</evidence>
<evidence type="ECO:0000313" key="13">
    <source>
        <dbReference type="Proteomes" id="UP000595278"/>
    </source>
</evidence>
<keyword evidence="13" id="KW-1185">Reference proteome</keyword>
<keyword evidence="6 10" id="KW-0812">Transmembrane</keyword>
<evidence type="ECO:0000256" key="2">
    <source>
        <dbReference type="ARBA" id="ARBA00004429"/>
    </source>
</evidence>
<dbReference type="Gene3D" id="1.25.40.10">
    <property type="entry name" value="Tetratricopeptide repeat domain"/>
    <property type="match status" value="2"/>
</dbReference>
<sequence>MNRLMVKLVIVVLCTLVLGVAISIDAGYVFIKFSRFEYESSLWVTFALIGFVIFVIWLLFTLTGILFEVFGKINPFSSERKQKLGEAGMRELAEGNWSAALKHLKAATKGSHKSLGHYLGAAQAANELGEYEKSNAFIEAACDYAPKAKIAIGLTFGRLLMARQDYDKALAVANELYEDKPNNPLVIKLVYDIYLQQENWIAINRLLPALAKHKLLPENTLAKLEQYVWSSLLKESFANNKEQPVIAAEQLKKAWDGLPNNARDDMAILETYIQLLCSLGNQQEAEKLLQKSIDKDYRSELVYLYGQIKGNDAAKQISSAERWLNTHSDDAILYLTLGKLCQRAQLWGKAQEYFEKSLQLKRSPEACLELAGYLAQRGETQKSNQLFQESLQQIHRSLYLPSAAKNKLD</sequence>
<evidence type="ECO:0000313" key="12">
    <source>
        <dbReference type="EMBL" id="QQP85218.1"/>
    </source>
</evidence>
<keyword evidence="7 10" id="KW-1133">Transmembrane helix</keyword>
<dbReference type="AlphaFoldDB" id="A0A974RWH8"/>
<reference evidence="12 13" key="1">
    <citation type="submission" date="2021-01" db="EMBL/GenBank/DDBJ databases">
        <title>Entomomonas sp. F2A isolated from a house cricket (Acheta domesticus).</title>
        <authorList>
            <person name="Spergser J."/>
            <person name="Busse H.-J."/>
        </authorList>
    </citation>
    <scope>NUCLEOTIDE SEQUENCE [LARGE SCALE GENOMIC DNA]</scope>
    <source>
        <strain evidence="12 13">F2A</strain>
    </source>
</reference>
<keyword evidence="8 10" id="KW-0472">Membrane</keyword>
<keyword evidence="4" id="KW-1003">Cell membrane</keyword>